<feature type="transmembrane region" description="Helical" evidence="5">
    <location>
        <begin position="304"/>
        <end position="325"/>
    </location>
</feature>
<dbReference type="InterPro" id="IPR029045">
    <property type="entry name" value="ClpP/crotonase-like_dom_sf"/>
</dbReference>
<evidence type="ECO:0000259" key="8">
    <source>
        <dbReference type="Pfam" id="PF25145"/>
    </source>
</evidence>
<feature type="domain" description="NfeD1b N-terminal" evidence="8">
    <location>
        <begin position="35"/>
        <end position="222"/>
    </location>
</feature>
<dbReference type="Proteomes" id="UP000294650">
    <property type="component" value="Unassembled WGS sequence"/>
</dbReference>
<dbReference type="Pfam" id="PF01957">
    <property type="entry name" value="NfeD"/>
    <property type="match status" value="1"/>
</dbReference>
<evidence type="ECO:0000256" key="5">
    <source>
        <dbReference type="SAM" id="Phobius"/>
    </source>
</evidence>
<keyword evidence="10" id="KW-1185">Reference proteome</keyword>
<evidence type="ECO:0000313" key="9">
    <source>
        <dbReference type="EMBL" id="TCT27021.1"/>
    </source>
</evidence>
<dbReference type="CDD" id="cd07021">
    <property type="entry name" value="Clp_protease_NfeD_like"/>
    <property type="match status" value="1"/>
</dbReference>
<dbReference type="GO" id="GO:0005886">
    <property type="term" value="C:plasma membrane"/>
    <property type="evidence" value="ECO:0007669"/>
    <property type="project" value="TreeGrafter"/>
</dbReference>
<evidence type="ECO:0000256" key="1">
    <source>
        <dbReference type="ARBA" id="ARBA00004141"/>
    </source>
</evidence>
<dbReference type="AlphaFoldDB" id="A0A4V2V2Z3"/>
<evidence type="ECO:0000256" key="2">
    <source>
        <dbReference type="ARBA" id="ARBA00022692"/>
    </source>
</evidence>
<keyword evidence="3 5" id="KW-1133">Transmembrane helix</keyword>
<feature type="transmembrane region" description="Helical" evidence="5">
    <location>
        <begin position="269"/>
        <end position="298"/>
    </location>
</feature>
<keyword evidence="9" id="KW-0645">Protease</keyword>
<evidence type="ECO:0000313" key="10">
    <source>
        <dbReference type="Proteomes" id="UP000294650"/>
    </source>
</evidence>
<dbReference type="InterPro" id="IPR056738">
    <property type="entry name" value="NfeD1b_N"/>
</dbReference>
<dbReference type="RefSeq" id="WP_424399140.1">
    <property type="nucleotide sequence ID" value="NZ_SMAN01000001.1"/>
</dbReference>
<dbReference type="PANTHER" id="PTHR33507">
    <property type="entry name" value="INNER MEMBRANE PROTEIN YBBJ"/>
    <property type="match status" value="1"/>
</dbReference>
<dbReference type="Gene3D" id="3.90.226.10">
    <property type="entry name" value="2-enoyl-CoA Hydratase, Chain A, domain 1"/>
    <property type="match status" value="1"/>
</dbReference>
<evidence type="ECO:0000256" key="3">
    <source>
        <dbReference type="ARBA" id="ARBA00022989"/>
    </source>
</evidence>
<dbReference type="InterPro" id="IPR002810">
    <property type="entry name" value="NfeD-like_C"/>
</dbReference>
<dbReference type="PANTHER" id="PTHR33507:SF3">
    <property type="entry name" value="INNER MEMBRANE PROTEIN YBBJ"/>
    <property type="match status" value="1"/>
</dbReference>
<evidence type="ECO:0000259" key="7">
    <source>
        <dbReference type="Pfam" id="PF24961"/>
    </source>
</evidence>
<evidence type="ECO:0000256" key="4">
    <source>
        <dbReference type="ARBA" id="ARBA00023136"/>
    </source>
</evidence>
<dbReference type="InterPro" id="IPR052165">
    <property type="entry name" value="Membrane_assoc_protease"/>
</dbReference>
<dbReference type="GO" id="GO:0006508">
    <property type="term" value="P:proteolysis"/>
    <property type="evidence" value="ECO:0007669"/>
    <property type="project" value="UniProtKB-KW"/>
</dbReference>
<evidence type="ECO:0000259" key="6">
    <source>
        <dbReference type="Pfam" id="PF01957"/>
    </source>
</evidence>
<dbReference type="GO" id="GO:0008233">
    <property type="term" value="F:peptidase activity"/>
    <property type="evidence" value="ECO:0007669"/>
    <property type="project" value="UniProtKB-KW"/>
</dbReference>
<comment type="caution">
    <text evidence="9">The sequence shown here is derived from an EMBL/GenBank/DDBJ whole genome shotgun (WGS) entry which is preliminary data.</text>
</comment>
<organism evidence="9 10">
    <name type="scientific">Melghiribacillus thermohalophilus</name>
    <dbReference type="NCBI Taxonomy" id="1324956"/>
    <lineage>
        <taxon>Bacteria</taxon>
        <taxon>Bacillati</taxon>
        <taxon>Bacillota</taxon>
        <taxon>Bacilli</taxon>
        <taxon>Bacillales</taxon>
        <taxon>Bacillaceae</taxon>
        <taxon>Melghiribacillus</taxon>
    </lineage>
</organism>
<comment type="subcellular location">
    <subcellularLocation>
        <location evidence="1">Membrane</location>
        <topology evidence="1">Multi-pass membrane protein</topology>
    </subcellularLocation>
</comment>
<reference evidence="9 10" key="1">
    <citation type="submission" date="2019-03" db="EMBL/GenBank/DDBJ databases">
        <title>Genomic Encyclopedia of Type Strains, Phase IV (KMG-IV): sequencing the most valuable type-strain genomes for metagenomic binning, comparative biology and taxonomic classification.</title>
        <authorList>
            <person name="Goeker M."/>
        </authorList>
    </citation>
    <scope>NUCLEOTIDE SEQUENCE [LARGE SCALE GENOMIC DNA]</scope>
    <source>
        <strain evidence="9 10">DSM 25894</strain>
    </source>
</reference>
<proteinExistence type="predicted"/>
<feature type="domain" description="NfeD integral membrane" evidence="7">
    <location>
        <begin position="240"/>
        <end position="353"/>
    </location>
</feature>
<feature type="domain" description="NfeD-like C-terminal" evidence="6">
    <location>
        <begin position="385"/>
        <end position="438"/>
    </location>
</feature>
<keyword evidence="9" id="KW-0378">Hydrolase</keyword>
<gene>
    <name evidence="9" type="ORF">EDD68_101387</name>
</gene>
<protein>
    <submittedName>
        <fullName evidence="9">Membrane-bound serine protease (ClpP class)</fullName>
    </submittedName>
</protein>
<accession>A0A4V2V2Z3</accession>
<sequence length="441" mass="47285">MKKVVLKQLIVLLGMILFISPYIPDHVYAEGAGQQVYIIPIEETVEKGMDAFLHRAVEEALESGADYIIFELDTPGGIVDAALDIGELLRSIEIPNAVYIVNKALSAGAYISLNADEIYMKPGTSIGAAGVITGEGNAADKKTQSAWISNMTAAAVENGRDPVYAQAMADESIDLPEYRAPEGEFLTLYADEALEVGYAEGIAEDRTELLHMLGLEAAKVETIQPTFAEQLARFITDPVVVPILLSIASLGLVLELYTPGFGIPGIMGLLSLLLFFYGHLIAGLAGYESIILIILGLILVVLEFFVPGGIMGIIGAILIVISLLLSGADIGYMAFSIGIAFLVSVVASVLLFKTIGLEKGLFRHIILKDRTTTEKGYVSNANRLDLIGRTGESLTPLRPSGTAVFDDERLDVVSEGSFIPANQPVKIISVEGSRIVVREIK</sequence>
<keyword evidence="2 5" id="KW-0812">Transmembrane</keyword>
<dbReference type="EMBL" id="SMAN01000001">
    <property type="protein sequence ID" value="TCT27021.1"/>
    <property type="molecule type" value="Genomic_DNA"/>
</dbReference>
<feature type="transmembrane region" description="Helical" evidence="5">
    <location>
        <begin position="239"/>
        <end position="257"/>
    </location>
</feature>
<keyword evidence="4 5" id="KW-0472">Membrane</keyword>
<dbReference type="InterPro" id="IPR012340">
    <property type="entry name" value="NA-bd_OB-fold"/>
</dbReference>
<name>A0A4V2V2Z3_9BACI</name>
<dbReference type="Gene3D" id="2.40.50.140">
    <property type="entry name" value="Nucleic acid-binding proteins"/>
    <property type="match status" value="1"/>
</dbReference>
<dbReference type="Pfam" id="PF25145">
    <property type="entry name" value="NfeD1b_N"/>
    <property type="match status" value="1"/>
</dbReference>
<feature type="transmembrane region" description="Helical" evidence="5">
    <location>
        <begin position="332"/>
        <end position="352"/>
    </location>
</feature>
<dbReference type="InterPro" id="IPR056739">
    <property type="entry name" value="NfeD_membrane"/>
</dbReference>
<dbReference type="SUPFAM" id="SSF52096">
    <property type="entry name" value="ClpP/crotonase"/>
    <property type="match status" value="1"/>
</dbReference>
<dbReference type="Pfam" id="PF24961">
    <property type="entry name" value="NfeD_membrane"/>
    <property type="match status" value="1"/>
</dbReference>